<keyword evidence="2" id="KW-0639">Primosome</keyword>
<reference evidence="13" key="1">
    <citation type="submission" date="2014-07" db="EMBL/GenBank/DDBJ databases">
        <authorList>
            <person name="Urmite Genomes Urmite Genomes"/>
        </authorList>
    </citation>
    <scope>NUCLEOTIDE SEQUENCE</scope>
    <source>
        <strain evidence="13">13S34_air</strain>
    </source>
</reference>
<dbReference type="Gene3D" id="3.40.50.300">
    <property type="entry name" value="P-loop containing nucleotide triphosphate hydrolases"/>
    <property type="match status" value="1"/>
</dbReference>
<feature type="domain" description="SF4 helicase" evidence="12">
    <location>
        <begin position="150"/>
        <end position="411"/>
    </location>
</feature>
<comment type="similarity">
    <text evidence="1">Belongs to the helicase family. DnaB subfamily.</text>
</comment>
<evidence type="ECO:0000256" key="7">
    <source>
        <dbReference type="ARBA" id="ARBA00022840"/>
    </source>
</evidence>
<keyword evidence="7" id="KW-0067">ATP-binding</keyword>
<sequence length="411" mass="46874">MEQVVLAEKSLLGTMLADNTYIADTLLMPEHFATHQHRFIFSQMQHLQKSGHHVDYITLLTTAEPQALGGANYLQELTYCANPEKFTHYQKALLAHWRYGQKHKILHQAQTMDWEVDAIFQALEAISLHQEPMCLPIQPDLEALKNLPFEPRVSRGVMTGLADLDRALNGFQPKELTLIAARPSMGKTDVMNHFARTAAQREHTVLVFSLEMARQTIIERQIAAEGNYNRLKMRDPYRHFTEGQKASWGETLGKMMPYDLYINDRAGLTVAEIQAQARHIIRRSTKRPIIFIDYIQLIRPSESLATAAQMMGAISWGLKQLAKELDCPVVVLSQLSRSVEQRQDKRPVLSDLRDSGNLEQDADVVMFLYRDSYYERTNDETLELHIAKHRNGPTGKVAVHYQRATGVIRSG</sequence>
<keyword evidence="9" id="KW-0413">Isomerase</keyword>
<keyword evidence="4" id="KW-0547">Nucleotide-binding</keyword>
<dbReference type="GO" id="GO:0005524">
    <property type="term" value="F:ATP binding"/>
    <property type="evidence" value="ECO:0007669"/>
    <property type="project" value="UniProtKB-KW"/>
</dbReference>
<dbReference type="EC" id="5.6.2.3" evidence="10"/>
<comment type="catalytic activity">
    <reaction evidence="11">
        <text>ATP + H2O = ADP + phosphate + H(+)</text>
        <dbReference type="Rhea" id="RHEA:13065"/>
        <dbReference type="ChEBI" id="CHEBI:15377"/>
        <dbReference type="ChEBI" id="CHEBI:15378"/>
        <dbReference type="ChEBI" id="CHEBI:30616"/>
        <dbReference type="ChEBI" id="CHEBI:43474"/>
        <dbReference type="ChEBI" id="CHEBI:456216"/>
        <dbReference type="EC" id="5.6.2.3"/>
    </reaction>
</comment>
<keyword evidence="3" id="KW-0235">DNA replication</keyword>
<evidence type="ECO:0000256" key="3">
    <source>
        <dbReference type="ARBA" id="ARBA00022705"/>
    </source>
</evidence>
<evidence type="ECO:0000256" key="8">
    <source>
        <dbReference type="ARBA" id="ARBA00023125"/>
    </source>
</evidence>
<dbReference type="GO" id="GO:1990077">
    <property type="term" value="C:primosome complex"/>
    <property type="evidence" value="ECO:0007669"/>
    <property type="project" value="UniProtKB-KW"/>
</dbReference>
<keyword evidence="8" id="KW-0238">DNA-binding</keyword>
<evidence type="ECO:0000256" key="1">
    <source>
        <dbReference type="ARBA" id="ARBA00008428"/>
    </source>
</evidence>
<dbReference type="PANTHER" id="PTHR30153:SF2">
    <property type="entry name" value="REPLICATIVE DNA HELICASE"/>
    <property type="match status" value="1"/>
</dbReference>
<dbReference type="InterPro" id="IPR027417">
    <property type="entry name" value="P-loop_NTPase"/>
</dbReference>
<gene>
    <name evidence="13" type="primary">dnaB_1</name>
    <name evidence="13" type="ORF">BN1050_00548</name>
</gene>
<dbReference type="Pfam" id="PF00772">
    <property type="entry name" value="DnaB"/>
    <property type="match status" value="1"/>
</dbReference>
<dbReference type="SUPFAM" id="SSF48024">
    <property type="entry name" value="N-terminal domain of DnaB helicase"/>
    <property type="match status" value="1"/>
</dbReference>
<dbReference type="PROSITE" id="PS51199">
    <property type="entry name" value="SF4_HELICASE"/>
    <property type="match status" value="1"/>
</dbReference>
<dbReference type="EMBL" id="LN483073">
    <property type="protein sequence ID" value="CEA00268.1"/>
    <property type="molecule type" value="Genomic_DNA"/>
</dbReference>
<dbReference type="InterPro" id="IPR036185">
    <property type="entry name" value="DNA_heli_DnaB-like_N_sf"/>
</dbReference>
<dbReference type="InterPro" id="IPR007693">
    <property type="entry name" value="DNA_helicase_DnaB-like_N"/>
</dbReference>
<dbReference type="GO" id="GO:0005829">
    <property type="term" value="C:cytosol"/>
    <property type="evidence" value="ECO:0007669"/>
    <property type="project" value="TreeGrafter"/>
</dbReference>
<evidence type="ECO:0000256" key="6">
    <source>
        <dbReference type="ARBA" id="ARBA00022806"/>
    </source>
</evidence>
<organism evidence="13">
    <name type="scientific">Metalysinibacillus saudimassiliensis</name>
    <dbReference type="NCBI Taxonomy" id="1461583"/>
    <lineage>
        <taxon>Bacteria</taxon>
        <taxon>Bacillati</taxon>
        <taxon>Bacillota</taxon>
        <taxon>Bacilli</taxon>
        <taxon>Bacillales</taxon>
        <taxon>Caryophanaceae</taxon>
        <taxon>Metalysinibacillus</taxon>
    </lineage>
</organism>
<dbReference type="PATRIC" id="fig|1461583.4.peg.520"/>
<proteinExistence type="inferred from homology"/>
<dbReference type="CDD" id="cd00984">
    <property type="entry name" value="DnaB_C"/>
    <property type="match status" value="1"/>
</dbReference>
<dbReference type="PANTHER" id="PTHR30153">
    <property type="entry name" value="REPLICATIVE DNA HELICASE DNAB"/>
    <property type="match status" value="1"/>
</dbReference>
<keyword evidence="6 13" id="KW-0347">Helicase</keyword>
<dbReference type="GO" id="GO:0016787">
    <property type="term" value="F:hydrolase activity"/>
    <property type="evidence" value="ECO:0007669"/>
    <property type="project" value="UniProtKB-KW"/>
</dbReference>
<dbReference type="GO" id="GO:0043139">
    <property type="term" value="F:5'-3' DNA helicase activity"/>
    <property type="evidence" value="ECO:0007669"/>
    <property type="project" value="UniProtKB-EC"/>
</dbReference>
<dbReference type="InterPro" id="IPR003593">
    <property type="entry name" value="AAA+_ATPase"/>
</dbReference>
<evidence type="ECO:0000259" key="12">
    <source>
        <dbReference type="PROSITE" id="PS51199"/>
    </source>
</evidence>
<evidence type="ECO:0000256" key="4">
    <source>
        <dbReference type="ARBA" id="ARBA00022741"/>
    </source>
</evidence>
<evidence type="ECO:0000256" key="5">
    <source>
        <dbReference type="ARBA" id="ARBA00022801"/>
    </source>
</evidence>
<dbReference type="Pfam" id="PF03796">
    <property type="entry name" value="DnaB_C"/>
    <property type="match status" value="1"/>
</dbReference>
<dbReference type="SUPFAM" id="SSF52540">
    <property type="entry name" value="P-loop containing nucleoside triphosphate hydrolases"/>
    <property type="match status" value="1"/>
</dbReference>
<evidence type="ECO:0000256" key="9">
    <source>
        <dbReference type="ARBA" id="ARBA00023235"/>
    </source>
</evidence>
<dbReference type="InterPro" id="IPR007694">
    <property type="entry name" value="DNA_helicase_DnaB-like_C"/>
</dbReference>
<dbReference type="InterPro" id="IPR016136">
    <property type="entry name" value="DNA_helicase_N/primase_C"/>
</dbReference>
<dbReference type="HOGENOM" id="CLU_005373_0_1_9"/>
<evidence type="ECO:0000256" key="10">
    <source>
        <dbReference type="ARBA" id="ARBA00044969"/>
    </source>
</evidence>
<keyword evidence="5" id="KW-0378">Hydrolase</keyword>
<dbReference type="GO" id="GO:0006269">
    <property type="term" value="P:DNA replication, synthesis of primer"/>
    <property type="evidence" value="ECO:0007669"/>
    <property type="project" value="UniProtKB-KW"/>
</dbReference>
<name>A0A078LYT8_9BACL</name>
<dbReference type="SMART" id="SM00382">
    <property type="entry name" value="AAA"/>
    <property type="match status" value="1"/>
</dbReference>
<evidence type="ECO:0000313" key="13">
    <source>
        <dbReference type="EMBL" id="CEA00268.1"/>
    </source>
</evidence>
<dbReference type="AlphaFoldDB" id="A0A078LYT8"/>
<dbReference type="Gene3D" id="1.10.860.10">
    <property type="entry name" value="DNAb Helicase, Chain A"/>
    <property type="match status" value="1"/>
</dbReference>
<accession>A0A078LYT8</accession>
<evidence type="ECO:0000256" key="11">
    <source>
        <dbReference type="ARBA" id="ARBA00048954"/>
    </source>
</evidence>
<protein>
    <recommendedName>
        <fullName evidence="10">DNA 5'-3' helicase</fullName>
        <ecNumber evidence="10">5.6.2.3</ecNumber>
    </recommendedName>
</protein>
<evidence type="ECO:0000256" key="2">
    <source>
        <dbReference type="ARBA" id="ARBA00022515"/>
    </source>
</evidence>
<dbReference type="GO" id="GO:0003677">
    <property type="term" value="F:DNA binding"/>
    <property type="evidence" value="ECO:0007669"/>
    <property type="project" value="UniProtKB-KW"/>
</dbReference>